<keyword evidence="1" id="KW-0808">Transferase</keyword>
<dbReference type="OrthoDB" id="9795390at2"/>
<dbReference type="KEGG" id="msd:MYSTI_03329"/>
<evidence type="ECO:0000313" key="1">
    <source>
        <dbReference type="EMBL" id="AGC44641.1"/>
    </source>
</evidence>
<dbReference type="HOGENOM" id="CLU_436675_0_0_7"/>
<dbReference type="Proteomes" id="UP000011131">
    <property type="component" value="Chromosome"/>
</dbReference>
<keyword evidence="1" id="KW-0418">Kinase</keyword>
<dbReference type="GO" id="GO:0004674">
    <property type="term" value="F:protein serine/threonine kinase activity"/>
    <property type="evidence" value="ECO:0007669"/>
    <property type="project" value="UniProtKB-KW"/>
</dbReference>
<keyword evidence="2" id="KW-1185">Reference proteome</keyword>
<dbReference type="STRING" id="1278073.MYSTI_03329"/>
<accession>L7U6Y2</accession>
<protein>
    <submittedName>
        <fullName evidence="1">Serine/threonine protein kinase</fullName>
    </submittedName>
</protein>
<sequence length="626" mass="71391">MSLPSDSDYQTALQNPRRAFADEELRDGVVERGTGVMAGMPRPRSGNFATIYKVTCGEKSYAVRCFTRSYPYDLQSRYLEIERALEKRRLPYTADFSFHPRGIFVRGRWWPIVKMEWIQGESLERYVGRHLHEKEKLFCLAAEWLDLLMSLRRAGVAHGDLQHGNVLVTDEGLRLVDYDGMCVAALEGRESHERGHANYQHPGRDPRFFDTRLDAFSGWVVWLSLVALAHEPSLWERFQGGDDCLLFRRRDFAAPDRSPLFQALRASSNETLREYVAGTLSSLLSTAPEQVRAVEVRADGPAPAADVEDSKVVAHTRALERYIAPPRPPPRVFSQDDQTERSLASGLLIAAGLGLIPSVVFSPLWLTGVGLVGGLGLAQVRALFHKETAVQEFTRWRKQWGTAREARARFEERLARLRADVQGRVARGQDARVRLEQEQTALHDWMEDVRRRNLELDRSELDRIEGRHAHLDREELNARKDLEAERRAWDGDVELQARLSETERRQALSGFTQRTEELVQHFDARREALEAEEEESIARAKAHGTLSPDYRSALERGQVLVGQLKRDSSGLASLEREQAALRRECIRLCWRGMEARRAMETHGAPSFWKFVEGLMQGIFQDTKGGR</sequence>
<dbReference type="eggNOG" id="COG0515">
    <property type="taxonomic scope" value="Bacteria"/>
</dbReference>
<proteinExistence type="predicted"/>
<dbReference type="Gene3D" id="1.10.510.10">
    <property type="entry name" value="Transferase(Phosphotransferase) domain 1"/>
    <property type="match status" value="1"/>
</dbReference>
<dbReference type="AlphaFoldDB" id="L7U6Y2"/>
<dbReference type="EMBL" id="CP004025">
    <property type="protein sequence ID" value="AGC44641.1"/>
    <property type="molecule type" value="Genomic_DNA"/>
</dbReference>
<dbReference type="SUPFAM" id="SSF56112">
    <property type="entry name" value="Protein kinase-like (PK-like)"/>
    <property type="match status" value="1"/>
</dbReference>
<reference evidence="1 2" key="1">
    <citation type="journal article" date="2013" name="Genome Announc.">
        <title>Complete genome sequence of Myxococcus stipitatus strain DSM 14675, a fruiting myxobacterium.</title>
        <authorList>
            <person name="Huntley S."/>
            <person name="Kneip S."/>
            <person name="Treuner-Lange A."/>
            <person name="Sogaard-Andersen L."/>
        </authorList>
    </citation>
    <scope>NUCLEOTIDE SEQUENCE [LARGE SCALE GENOMIC DNA]</scope>
    <source>
        <strain evidence="2">DSM 14675 / JCM 12634 / Mx s8</strain>
    </source>
</reference>
<name>L7U6Y2_MYXSD</name>
<dbReference type="PATRIC" id="fig|1278073.3.peg.3387"/>
<evidence type="ECO:0000313" key="2">
    <source>
        <dbReference type="Proteomes" id="UP000011131"/>
    </source>
</evidence>
<dbReference type="InterPro" id="IPR011009">
    <property type="entry name" value="Kinase-like_dom_sf"/>
</dbReference>
<dbReference type="RefSeq" id="WP_015348902.1">
    <property type="nucleotide sequence ID" value="NC_020126.1"/>
</dbReference>
<gene>
    <name evidence="1" type="ordered locus">MYSTI_03329</name>
</gene>
<organism evidence="1 2">
    <name type="scientific">Myxococcus stipitatus (strain DSM 14675 / JCM 12634 / Mx s8)</name>
    <dbReference type="NCBI Taxonomy" id="1278073"/>
    <lineage>
        <taxon>Bacteria</taxon>
        <taxon>Pseudomonadati</taxon>
        <taxon>Myxococcota</taxon>
        <taxon>Myxococcia</taxon>
        <taxon>Myxococcales</taxon>
        <taxon>Cystobacterineae</taxon>
        <taxon>Myxococcaceae</taxon>
        <taxon>Myxococcus</taxon>
    </lineage>
</organism>
<keyword evidence="1" id="KW-0723">Serine/threonine-protein kinase</keyword>